<dbReference type="RefSeq" id="WP_247199517.1">
    <property type="nucleotide sequence ID" value="NZ_JALKCG010000001.1"/>
</dbReference>
<evidence type="ECO:0000313" key="2">
    <source>
        <dbReference type="EMBL" id="MCK0207584.1"/>
    </source>
</evidence>
<dbReference type="SUPFAM" id="SSF47413">
    <property type="entry name" value="lambda repressor-like DNA-binding domains"/>
    <property type="match status" value="1"/>
</dbReference>
<dbReference type="InterPro" id="IPR010982">
    <property type="entry name" value="Lambda_DNA-bd_dom_sf"/>
</dbReference>
<comment type="caution">
    <text evidence="2">The sequence shown here is derived from an EMBL/GenBank/DDBJ whole genome shotgun (WGS) entry which is preliminary data.</text>
</comment>
<dbReference type="Gene3D" id="1.10.260.40">
    <property type="entry name" value="lambda repressor-like DNA-binding domains"/>
    <property type="match status" value="1"/>
</dbReference>
<dbReference type="CDD" id="cd00093">
    <property type="entry name" value="HTH_XRE"/>
    <property type="match status" value="1"/>
</dbReference>
<reference evidence="2 3" key="1">
    <citation type="submission" date="2022-04" db="EMBL/GenBank/DDBJ databases">
        <authorList>
            <person name="Grouzdev D.S."/>
            <person name="Pantiukh K.S."/>
            <person name="Krutkina M.S."/>
        </authorList>
    </citation>
    <scope>NUCLEOTIDE SEQUENCE [LARGE SCALE GENOMIC DNA]</scope>
    <source>
        <strain evidence="2 3">Jip08</strain>
    </source>
</reference>
<dbReference type="Proteomes" id="UP001202867">
    <property type="component" value="Unassembled WGS sequence"/>
</dbReference>
<organism evidence="2 3">
    <name type="scientific">Ancylobacter koreensis</name>
    <dbReference type="NCBI Taxonomy" id="266121"/>
    <lineage>
        <taxon>Bacteria</taxon>
        <taxon>Pseudomonadati</taxon>
        <taxon>Pseudomonadota</taxon>
        <taxon>Alphaproteobacteria</taxon>
        <taxon>Hyphomicrobiales</taxon>
        <taxon>Xanthobacteraceae</taxon>
        <taxon>Ancylobacter</taxon>
    </lineage>
</organism>
<accession>A0ABT0DJX4</accession>
<reference evidence="3" key="2">
    <citation type="submission" date="2023-07" db="EMBL/GenBank/DDBJ databases">
        <title>Ancylobacter moscoviensis sp. nov., facultatively methylotrophic bacteria from activated sludge and the reclassification of Starkeya novella (Starkey 1934) Kelly et al. 2000 as Ancylobacter novellus comb. nov., Starkeya koreensis Im et al. 2006 as Ancylobacter koreensis comb.nov., Angulomicrobium tetraedrale Vasil'eva et al. 1986 as Ancylobacter tetraedralis comb. nov., Angulomicrobium amanitiforme Fritz et al. 2004 as Ancylobacter amanitiformis comb. nov. and Methylorhabdus multivorans Doronina et al. 1996 as Ancylobacter multivorans comb. nov. and emended description of the genus Ancylobacter.</title>
        <authorList>
            <person name="Doronina N."/>
            <person name="Chemodurova A."/>
            <person name="Grouzdev D."/>
            <person name="Koziaeva V."/>
            <person name="Shi W."/>
            <person name="Wu L."/>
            <person name="Kaparullina E."/>
        </authorList>
    </citation>
    <scope>NUCLEOTIDE SEQUENCE [LARGE SCALE GENOMIC DNA]</scope>
    <source>
        <strain evidence="3">Jip08</strain>
    </source>
</reference>
<dbReference type="EMBL" id="JALKCG010000001">
    <property type="protein sequence ID" value="MCK0207584.1"/>
    <property type="molecule type" value="Genomic_DNA"/>
</dbReference>
<feature type="region of interest" description="Disordered" evidence="1">
    <location>
        <begin position="76"/>
        <end position="108"/>
    </location>
</feature>
<protein>
    <submittedName>
        <fullName evidence="2">Helix-turn-helix domain-containing protein</fullName>
    </submittedName>
</protein>
<name>A0ABT0DJX4_9HYPH</name>
<evidence type="ECO:0000256" key="1">
    <source>
        <dbReference type="SAM" id="MobiDB-lite"/>
    </source>
</evidence>
<dbReference type="Pfam" id="PF13560">
    <property type="entry name" value="HTH_31"/>
    <property type="match status" value="1"/>
</dbReference>
<dbReference type="InterPro" id="IPR001387">
    <property type="entry name" value="Cro/C1-type_HTH"/>
</dbReference>
<evidence type="ECO:0000313" key="3">
    <source>
        <dbReference type="Proteomes" id="UP001202867"/>
    </source>
</evidence>
<keyword evidence="3" id="KW-1185">Reference proteome</keyword>
<gene>
    <name evidence="2" type="ORF">MWN33_06005</name>
</gene>
<sequence length="108" mass="11560">MADTPVPANLAVSPEQVRAARAVLNWSPQELAERARVTPDWLHEFEQGREPGVDADPGEAERLRRALEEAGIDFLDAGEASSGGGPGLRLRQKGGYIAPEQLSSANDV</sequence>
<proteinExistence type="predicted"/>